<comment type="caution">
    <text evidence="1">The sequence shown here is derived from an EMBL/GenBank/DDBJ whole genome shotgun (WGS) entry which is preliminary data.</text>
</comment>
<reference evidence="1" key="2">
    <citation type="journal article" date="2022" name="New Phytol.">
        <title>Evolutionary transition to the ectomycorrhizal habit in the genomes of a hyperdiverse lineage of mushroom-forming fungi.</title>
        <authorList>
            <person name="Looney B."/>
            <person name="Miyauchi S."/>
            <person name="Morin E."/>
            <person name="Drula E."/>
            <person name="Courty P.E."/>
            <person name="Kohler A."/>
            <person name="Kuo A."/>
            <person name="LaButti K."/>
            <person name="Pangilinan J."/>
            <person name="Lipzen A."/>
            <person name="Riley R."/>
            <person name="Andreopoulos W."/>
            <person name="He G."/>
            <person name="Johnson J."/>
            <person name="Nolan M."/>
            <person name="Tritt A."/>
            <person name="Barry K.W."/>
            <person name="Grigoriev I.V."/>
            <person name="Nagy L.G."/>
            <person name="Hibbett D."/>
            <person name="Henrissat B."/>
            <person name="Matheny P.B."/>
            <person name="Labbe J."/>
            <person name="Martin F.M."/>
        </authorList>
    </citation>
    <scope>NUCLEOTIDE SEQUENCE</scope>
    <source>
        <strain evidence="1">EC-137</strain>
    </source>
</reference>
<reference evidence="1" key="1">
    <citation type="submission" date="2021-02" db="EMBL/GenBank/DDBJ databases">
        <authorList>
            <consortium name="DOE Joint Genome Institute"/>
            <person name="Ahrendt S."/>
            <person name="Looney B.P."/>
            <person name="Miyauchi S."/>
            <person name="Morin E."/>
            <person name="Drula E."/>
            <person name="Courty P.E."/>
            <person name="Chicoki N."/>
            <person name="Fauchery L."/>
            <person name="Kohler A."/>
            <person name="Kuo A."/>
            <person name="Labutti K."/>
            <person name="Pangilinan J."/>
            <person name="Lipzen A."/>
            <person name="Riley R."/>
            <person name="Andreopoulos W."/>
            <person name="He G."/>
            <person name="Johnson J."/>
            <person name="Barry K.W."/>
            <person name="Grigoriev I.V."/>
            <person name="Nagy L."/>
            <person name="Hibbett D."/>
            <person name="Henrissat B."/>
            <person name="Matheny P.B."/>
            <person name="Labbe J."/>
            <person name="Martin F."/>
        </authorList>
    </citation>
    <scope>NUCLEOTIDE SEQUENCE</scope>
    <source>
        <strain evidence="1">EC-137</strain>
    </source>
</reference>
<dbReference type="EMBL" id="MU273593">
    <property type="protein sequence ID" value="KAI0031093.1"/>
    <property type="molecule type" value="Genomic_DNA"/>
</dbReference>
<gene>
    <name evidence="1" type="ORF">K488DRAFT_87152</name>
</gene>
<proteinExistence type="predicted"/>
<evidence type="ECO:0000313" key="1">
    <source>
        <dbReference type="EMBL" id="KAI0031093.1"/>
    </source>
</evidence>
<keyword evidence="2" id="KW-1185">Reference proteome</keyword>
<sequence>MDQPSTQVHRRACLRAVAAAGPTLPTKRKRKRKFSDDDTAALGDDEHSSAEQSPPRKKRRCSRHECFARRPLHLRTFAFLPSSVILTVCAYLPPRDLLALSRVSKDLRRLVLAPDAPERTCALWRDAFALDDGKTPACPEGMGVLAWTHLIFGDGMCYVRIVPSMKNCGGKALQKILWAFRKRLCRRCVDACLVRQSKITFPDEFPPEYADWALAALPNISPSQNFPLWDRDEVDLWIKRLLDVLRAGGQEDTKGHFGSRVRLQEEIERKRAQTLAGRERETQYVEWEHRQAQAREEEWRAIQEERRSGILSRFEELGYSPADIAPLHKHHDVVAAISKPLADEVWDTLRAKLTPILETRKANRLDNEALQRLEDACVAYWKTLPPALVPYMPSVKHVQEFEPIARALRLGSVDMAAAFAEAANEILRTIEEKKAALASVTPDGGGLDLATAVFQTMSAFSHVCFGPEVLTSIFVHTKFRSPALVQFSTQARDAVAYILRHAGVDTSITREEMDRRDMRFVCLTCKVEFRFDAATGDDVLGRYVYDWRGAVEHIVQVHPASGQEMKVLDKTECDYAYKQEAKALERAAFQAFGCVLCNAHIGPKESSPWMTRSEVNAHLASE</sequence>
<dbReference type="Proteomes" id="UP000814128">
    <property type="component" value="Unassembled WGS sequence"/>
</dbReference>
<protein>
    <submittedName>
        <fullName evidence="1">Uncharacterized protein</fullName>
    </submittedName>
</protein>
<organism evidence="1 2">
    <name type="scientific">Vararia minispora EC-137</name>
    <dbReference type="NCBI Taxonomy" id="1314806"/>
    <lineage>
        <taxon>Eukaryota</taxon>
        <taxon>Fungi</taxon>
        <taxon>Dikarya</taxon>
        <taxon>Basidiomycota</taxon>
        <taxon>Agaricomycotina</taxon>
        <taxon>Agaricomycetes</taxon>
        <taxon>Russulales</taxon>
        <taxon>Lachnocladiaceae</taxon>
        <taxon>Vararia</taxon>
    </lineage>
</organism>
<name>A0ACB8QGW9_9AGAM</name>
<accession>A0ACB8QGW9</accession>
<evidence type="ECO:0000313" key="2">
    <source>
        <dbReference type="Proteomes" id="UP000814128"/>
    </source>
</evidence>